<reference evidence="4" key="2">
    <citation type="journal article" date="2021" name="Microbiome">
        <title>Successional dynamics and alternative stable states in a saline activated sludge microbial community over 9 years.</title>
        <authorList>
            <person name="Wang Y."/>
            <person name="Ye J."/>
            <person name="Ju F."/>
            <person name="Liu L."/>
            <person name="Boyd J.A."/>
            <person name="Deng Y."/>
            <person name="Parks D.H."/>
            <person name="Jiang X."/>
            <person name="Yin X."/>
            <person name="Woodcroft B.J."/>
            <person name="Tyson G.W."/>
            <person name="Hugenholtz P."/>
            <person name="Polz M.F."/>
            <person name="Zhang T."/>
        </authorList>
    </citation>
    <scope>NUCLEOTIDE SEQUENCE</scope>
    <source>
        <strain evidence="4">HKST-UBA15</strain>
    </source>
</reference>
<evidence type="ECO:0008006" key="6">
    <source>
        <dbReference type="Google" id="ProtNLM"/>
    </source>
</evidence>
<dbReference type="Proteomes" id="UP000745577">
    <property type="component" value="Unassembled WGS sequence"/>
</dbReference>
<dbReference type="Pfam" id="PF18917">
    <property type="entry name" value="LiaI-LiaF-like_TM1"/>
    <property type="match status" value="1"/>
</dbReference>
<feature type="transmembrane region" description="Helical" evidence="1">
    <location>
        <begin position="27"/>
        <end position="44"/>
    </location>
</feature>
<feature type="domain" description="Cell wall-active antibiotics response LiaF-like C-terminal" evidence="2">
    <location>
        <begin position="243"/>
        <end position="344"/>
    </location>
</feature>
<sequence>MSTEVNEVKVKSRKEKNEKTKIDADKYSGAVFLIIIGSIFLLNTTGALSWSVWLLLMRFWPVFIIIAGIQIILGKTRFGAISIGVIALVIYTFIAIFAIISTGLNIRGNDVVRPAWRDRVNDVLLKDPGDMKSSQDIYELVSEEIDEIDLDLNVGVGKFSFSDDSDSNEVIFNSKYYENMGEPDYQRIVDDKTLEIDFSQKDNFVMWGFKSRGPEYNLQIPDLKPIKNLKLDLGAGEGDVNLEKLNLGEMDLEVGAGKLEVKLSENSLPKSLSNVKVGAGELTIYVPRGTEYKVKYDVGVGEARIFGEEFSGLGKEGDVTSDDYDDAEVHLELDVNVGVGKFEIKYY</sequence>
<evidence type="ECO:0000256" key="1">
    <source>
        <dbReference type="SAM" id="Phobius"/>
    </source>
</evidence>
<dbReference type="Pfam" id="PF09922">
    <property type="entry name" value="LiaF-like_C"/>
    <property type="match status" value="1"/>
</dbReference>
<evidence type="ECO:0000313" key="4">
    <source>
        <dbReference type="EMBL" id="MCA9379921.1"/>
    </source>
</evidence>
<name>A0A955L0W5_9BACT</name>
<keyword evidence="1" id="KW-0812">Transmembrane</keyword>
<feature type="domain" description="LiaI-LiaF-like transmembrane region" evidence="3">
    <location>
        <begin position="29"/>
        <end position="72"/>
    </location>
</feature>
<dbReference type="EMBL" id="JAGQLL010000018">
    <property type="protein sequence ID" value="MCA9379921.1"/>
    <property type="molecule type" value="Genomic_DNA"/>
</dbReference>
<reference evidence="4" key="1">
    <citation type="submission" date="2020-04" db="EMBL/GenBank/DDBJ databases">
        <authorList>
            <person name="Zhang T."/>
        </authorList>
    </citation>
    <scope>NUCLEOTIDE SEQUENCE</scope>
    <source>
        <strain evidence="4">HKST-UBA15</strain>
    </source>
</reference>
<evidence type="ECO:0000259" key="3">
    <source>
        <dbReference type="Pfam" id="PF18917"/>
    </source>
</evidence>
<keyword evidence="1" id="KW-1133">Transmembrane helix</keyword>
<evidence type="ECO:0000313" key="5">
    <source>
        <dbReference type="Proteomes" id="UP000745577"/>
    </source>
</evidence>
<dbReference type="InterPro" id="IPR043726">
    <property type="entry name" value="LiaI-LiaF-like_TM1"/>
</dbReference>
<dbReference type="AlphaFoldDB" id="A0A955L0W5"/>
<proteinExistence type="predicted"/>
<dbReference type="InterPro" id="IPR024425">
    <property type="entry name" value="LiaF-like_C"/>
</dbReference>
<comment type="caution">
    <text evidence="4">The sequence shown here is derived from an EMBL/GenBank/DDBJ whole genome shotgun (WGS) entry which is preliminary data.</text>
</comment>
<accession>A0A955L0W5</accession>
<feature type="transmembrane region" description="Helical" evidence="1">
    <location>
        <begin position="50"/>
        <end position="73"/>
    </location>
</feature>
<feature type="transmembrane region" description="Helical" evidence="1">
    <location>
        <begin position="80"/>
        <end position="100"/>
    </location>
</feature>
<gene>
    <name evidence="4" type="ORF">KC675_01950</name>
</gene>
<keyword evidence="1" id="KW-0472">Membrane</keyword>
<organism evidence="4 5">
    <name type="scientific">Candidatus Dojkabacteria bacterium</name>
    <dbReference type="NCBI Taxonomy" id="2099670"/>
    <lineage>
        <taxon>Bacteria</taxon>
        <taxon>Candidatus Dojkabacteria</taxon>
    </lineage>
</organism>
<evidence type="ECO:0000259" key="2">
    <source>
        <dbReference type="Pfam" id="PF09922"/>
    </source>
</evidence>
<protein>
    <recommendedName>
        <fullName evidence="6">DUF5668 domain-containing protein</fullName>
    </recommendedName>
</protein>